<feature type="transmembrane region" description="Helical" evidence="3">
    <location>
        <begin position="608"/>
        <end position="633"/>
    </location>
</feature>
<evidence type="ECO:0000313" key="4">
    <source>
        <dbReference type="EMBL" id="OKY78186.1"/>
    </source>
</evidence>
<feature type="transmembrane region" description="Helical" evidence="3">
    <location>
        <begin position="287"/>
        <end position="305"/>
    </location>
</feature>
<keyword evidence="5" id="KW-1185">Reference proteome</keyword>
<accession>A0A1Q6DV06</accession>
<keyword evidence="2 4" id="KW-0808">Transferase</keyword>
<dbReference type="PANTHER" id="PTHR43630:SF1">
    <property type="entry name" value="POLY-BETA-1,6-N-ACETYL-D-GLUCOSAMINE SYNTHASE"/>
    <property type="match status" value="1"/>
</dbReference>
<gene>
    <name evidence="4" type="ORF">BTN85_0671</name>
</gene>
<evidence type="ECO:0000313" key="5">
    <source>
        <dbReference type="Proteomes" id="UP000185744"/>
    </source>
</evidence>
<feature type="transmembrane region" description="Helical" evidence="3">
    <location>
        <begin position="140"/>
        <end position="164"/>
    </location>
</feature>
<dbReference type="Gene3D" id="3.90.550.10">
    <property type="entry name" value="Spore Coat Polysaccharide Biosynthesis Protein SpsA, Chain A"/>
    <property type="match status" value="1"/>
</dbReference>
<dbReference type="InterPro" id="IPR029044">
    <property type="entry name" value="Nucleotide-diphossugar_trans"/>
</dbReference>
<dbReference type="EMBL" id="MSDW01000001">
    <property type="protein sequence ID" value="OKY78186.1"/>
    <property type="molecule type" value="Genomic_DNA"/>
</dbReference>
<sequence>MRKSFYFIIWIMAIVLAIMGIIAIGFRYTFNEWIGVIAIDSSSIFYGWRFLGVGGGILAAFATSSAWQTSRKKVAKPIGGIYFFGIELLLFLIALVGATTSFFGDFSLLARLALLVTGVQAFFLATSIRVSGIPFLERFLIPFIGHILLLTGSSIIFGIVISYLPWTFVHGALLIYATGFSLLTLHIFWLGQRADTVSPPRPNTVHKNWEYLLIVTLIIGLLSVIVISVSFHTNIFFELFSNITHTQVISIVAGSAAIIGIALLSAPDWAPSQLKRLTGIGSTVTQHALITFLLLNTLVLALLLMVPEAFIWVLGFYIALLLIGVVFEYLMVFHAHQNINKYQSPPSPPELSENVPATVVVPMFNERDVFPKNLDHNLKALDEASFVLLPATKSTDGTIDLAYRYEEKYPDRVRVIEGTTGSKAGDLNQVWDDIETPFVIILDADETIDAEFVARGLEILKKSTSVGVVQGRKVEKHPNEKRLTRFISAERRHSTWIDHPYWHDKFGANHFAGSAAILRYEVPKEIDGWSKEALTEDIDFTLRIYLQTKWRIKYVPHMITRILNPKDFWGLVRQRRRWARGWVDSMIKYGVNILKAGSRLGWSRSFGLLWVLFTSVSAPLYTVFPAITLVWFLGFGSSLPFWLAVSLAILILPAKAVSIGYASLNDPENPLPRTIINILEMIAYAYLWITMNWFIQLHAIYLQLAGAPKIWEETKKASESKE</sequence>
<reference evidence="4" key="1">
    <citation type="submission" date="2016-12" db="EMBL/GenBank/DDBJ databases">
        <title>Discovery of methanogenic haloarchaea.</title>
        <authorList>
            <person name="Sorokin D.Y."/>
            <person name="Makarova K.S."/>
            <person name="Abbas B."/>
            <person name="Ferrer M."/>
            <person name="Golyshin P.N."/>
        </authorList>
    </citation>
    <scope>NUCLEOTIDE SEQUENCE [LARGE SCALE GENOMIC DNA]</scope>
    <source>
        <strain evidence="4">HMET1</strain>
    </source>
</reference>
<evidence type="ECO:0000256" key="1">
    <source>
        <dbReference type="ARBA" id="ARBA00022676"/>
    </source>
</evidence>
<keyword evidence="3" id="KW-1133">Transmembrane helix</keyword>
<evidence type="ECO:0000256" key="3">
    <source>
        <dbReference type="SAM" id="Phobius"/>
    </source>
</evidence>
<protein>
    <submittedName>
        <fullName evidence="4">Glycosyl transferase family 2</fullName>
    </submittedName>
</protein>
<feature type="transmembrane region" description="Helical" evidence="3">
    <location>
        <begin position="211"/>
        <end position="231"/>
    </location>
</feature>
<feature type="transmembrane region" description="Helical" evidence="3">
    <location>
        <begin position="109"/>
        <end position="128"/>
    </location>
</feature>
<dbReference type="SUPFAM" id="SSF53448">
    <property type="entry name" value="Nucleotide-diphospho-sugar transferases"/>
    <property type="match status" value="1"/>
</dbReference>
<feature type="transmembrane region" description="Helical" evidence="3">
    <location>
        <begin position="46"/>
        <end position="67"/>
    </location>
</feature>
<feature type="transmembrane region" description="Helical" evidence="3">
    <location>
        <begin position="674"/>
        <end position="695"/>
    </location>
</feature>
<feature type="transmembrane region" description="Helical" evidence="3">
    <location>
        <begin position="7"/>
        <end position="26"/>
    </location>
</feature>
<dbReference type="InParanoid" id="A0A1Q6DV06"/>
<dbReference type="STRING" id="1903181.BTN85_0671"/>
<dbReference type="PANTHER" id="PTHR43630">
    <property type="entry name" value="POLY-BETA-1,6-N-ACETYL-D-GLUCOSAMINE SYNTHASE"/>
    <property type="match status" value="1"/>
</dbReference>
<dbReference type="CDD" id="cd06423">
    <property type="entry name" value="CESA_like"/>
    <property type="match status" value="1"/>
</dbReference>
<feature type="transmembrane region" description="Helical" evidence="3">
    <location>
        <begin position="639"/>
        <end position="662"/>
    </location>
</feature>
<dbReference type="AlphaFoldDB" id="A0A1Q6DV06"/>
<keyword evidence="1" id="KW-0328">Glycosyltransferase</keyword>
<name>A0A1Q6DV06_METT1</name>
<dbReference type="GO" id="GO:0016757">
    <property type="term" value="F:glycosyltransferase activity"/>
    <property type="evidence" value="ECO:0007669"/>
    <property type="project" value="UniProtKB-KW"/>
</dbReference>
<keyword evidence="3" id="KW-0472">Membrane</keyword>
<feature type="transmembrane region" description="Helical" evidence="3">
    <location>
        <begin position="79"/>
        <end position="103"/>
    </location>
</feature>
<keyword evidence="3" id="KW-0812">Transmembrane</keyword>
<organism evidence="4 5">
    <name type="scientific">Methanohalarchaeum thermophilum</name>
    <dbReference type="NCBI Taxonomy" id="1903181"/>
    <lineage>
        <taxon>Archaea</taxon>
        <taxon>Methanobacteriati</taxon>
        <taxon>Methanobacteriota</taxon>
        <taxon>Methanonatronarchaeia</taxon>
        <taxon>Methanonatronarchaeales</taxon>
        <taxon>Methanonatronarchaeaceae</taxon>
        <taxon>Candidatus Methanohalarchaeum</taxon>
    </lineage>
</organism>
<comment type="caution">
    <text evidence="4">The sequence shown here is derived from an EMBL/GenBank/DDBJ whole genome shotgun (WGS) entry which is preliminary data.</text>
</comment>
<dbReference type="Proteomes" id="UP000185744">
    <property type="component" value="Unassembled WGS sequence"/>
</dbReference>
<feature type="transmembrane region" description="Helical" evidence="3">
    <location>
        <begin position="311"/>
        <end position="332"/>
    </location>
</feature>
<proteinExistence type="predicted"/>
<feature type="transmembrane region" description="Helical" evidence="3">
    <location>
        <begin position="170"/>
        <end position="190"/>
    </location>
</feature>
<feature type="transmembrane region" description="Helical" evidence="3">
    <location>
        <begin position="243"/>
        <end position="266"/>
    </location>
</feature>
<dbReference type="Pfam" id="PF13641">
    <property type="entry name" value="Glyco_tranf_2_3"/>
    <property type="match status" value="1"/>
</dbReference>
<evidence type="ECO:0000256" key="2">
    <source>
        <dbReference type="ARBA" id="ARBA00022679"/>
    </source>
</evidence>